<gene>
    <name evidence="1" type="ORF">LCGC14_0800340</name>
</gene>
<dbReference type="AlphaFoldDB" id="A0A0F9PPW4"/>
<accession>A0A0F9PPW4</accession>
<reference evidence="1" key="1">
    <citation type="journal article" date="2015" name="Nature">
        <title>Complex archaea that bridge the gap between prokaryotes and eukaryotes.</title>
        <authorList>
            <person name="Spang A."/>
            <person name="Saw J.H."/>
            <person name="Jorgensen S.L."/>
            <person name="Zaremba-Niedzwiedzka K."/>
            <person name="Martijn J."/>
            <person name="Lind A.E."/>
            <person name="van Eijk R."/>
            <person name="Schleper C."/>
            <person name="Guy L."/>
            <person name="Ettema T.J."/>
        </authorList>
    </citation>
    <scope>NUCLEOTIDE SEQUENCE</scope>
</reference>
<organism evidence="1">
    <name type="scientific">marine sediment metagenome</name>
    <dbReference type="NCBI Taxonomy" id="412755"/>
    <lineage>
        <taxon>unclassified sequences</taxon>
        <taxon>metagenomes</taxon>
        <taxon>ecological metagenomes</taxon>
    </lineage>
</organism>
<evidence type="ECO:0000313" key="1">
    <source>
        <dbReference type="EMBL" id="KKN33775.1"/>
    </source>
</evidence>
<dbReference type="EMBL" id="LAZR01002152">
    <property type="protein sequence ID" value="KKN33775.1"/>
    <property type="molecule type" value="Genomic_DNA"/>
</dbReference>
<comment type="caution">
    <text evidence="1">The sequence shown here is derived from an EMBL/GenBank/DDBJ whole genome shotgun (WGS) entry which is preliminary data.</text>
</comment>
<protein>
    <submittedName>
        <fullName evidence="1">Uncharacterized protein</fullName>
    </submittedName>
</protein>
<sequence>MYSFGQMVNMVLDEGHHPGDTGDMRDRVRRWLNEEMIQIAGEFDFPGLLTKAILLLDEPFGVTSDEFDTVHRAPGDLLRIIKAEMLDPADSPVRLHEMKIESHAAFRRMFLRDTSTSTTRADKGNPARPTTIAFERKDGVDMVGVTRPIQWRVSSSATEDASLLVSLYGYIDSRHRQMGTIGTAVPITASPQNIGTSGVLFEGVTFSKNNQSSGRIVLDDGTTERAFIEPAEFSSQVTQLLLQPWRDRTDYQLYLTYKRRPPLMSLDSEVPSGMPYEAWEIIRYSALGKILAFIENTGEQEKAERRSNQLKAALRTKLGEEQIEEAGFSWESPRSGEWITEMD</sequence>
<proteinExistence type="predicted"/>
<name>A0A0F9PPW4_9ZZZZ</name>